<evidence type="ECO:0000313" key="3">
    <source>
        <dbReference type="Proteomes" id="UP001630127"/>
    </source>
</evidence>
<gene>
    <name evidence="2" type="ORF">ACH5RR_026131</name>
</gene>
<organism evidence="2 3">
    <name type="scientific">Cinchona calisaya</name>
    <dbReference type="NCBI Taxonomy" id="153742"/>
    <lineage>
        <taxon>Eukaryota</taxon>
        <taxon>Viridiplantae</taxon>
        <taxon>Streptophyta</taxon>
        <taxon>Embryophyta</taxon>
        <taxon>Tracheophyta</taxon>
        <taxon>Spermatophyta</taxon>
        <taxon>Magnoliopsida</taxon>
        <taxon>eudicotyledons</taxon>
        <taxon>Gunneridae</taxon>
        <taxon>Pentapetalae</taxon>
        <taxon>asterids</taxon>
        <taxon>lamiids</taxon>
        <taxon>Gentianales</taxon>
        <taxon>Rubiaceae</taxon>
        <taxon>Cinchonoideae</taxon>
        <taxon>Cinchoneae</taxon>
        <taxon>Cinchona</taxon>
    </lineage>
</organism>
<keyword evidence="1" id="KW-0472">Membrane</keyword>
<feature type="transmembrane region" description="Helical" evidence="1">
    <location>
        <begin position="61"/>
        <end position="82"/>
    </location>
</feature>
<comment type="caution">
    <text evidence="2">The sequence shown here is derived from an EMBL/GenBank/DDBJ whole genome shotgun (WGS) entry which is preliminary data.</text>
</comment>
<dbReference type="EMBL" id="JBJUIK010000011">
    <property type="protein sequence ID" value="KAL3513414.1"/>
    <property type="molecule type" value="Genomic_DNA"/>
</dbReference>
<dbReference type="AlphaFoldDB" id="A0ABD2Z3V5"/>
<sequence>MFEISSMVTFYYDMLSASQGNQVTPDATLVVNALLAWWTINAGVEINKEIQHDGNHEKIRYIFLGLITALCFMSGVLSNSWLKITTARQINGIALVHIVCHHQDYKRWIRGGSLDIDVLEESSNCN</sequence>
<keyword evidence="3" id="KW-1185">Reference proteome</keyword>
<keyword evidence="1" id="KW-0812">Transmembrane</keyword>
<reference evidence="2 3" key="1">
    <citation type="submission" date="2024-11" db="EMBL/GenBank/DDBJ databases">
        <title>A near-complete genome assembly of Cinchona calisaya.</title>
        <authorList>
            <person name="Lian D.C."/>
            <person name="Zhao X.W."/>
            <person name="Wei L."/>
        </authorList>
    </citation>
    <scope>NUCLEOTIDE SEQUENCE [LARGE SCALE GENOMIC DNA]</scope>
    <source>
        <tissue evidence="2">Nenye</tissue>
    </source>
</reference>
<dbReference type="Proteomes" id="UP001630127">
    <property type="component" value="Unassembled WGS sequence"/>
</dbReference>
<protein>
    <submittedName>
        <fullName evidence="2">Uncharacterized protein</fullName>
    </submittedName>
</protein>
<keyword evidence="1" id="KW-1133">Transmembrane helix</keyword>
<evidence type="ECO:0000313" key="2">
    <source>
        <dbReference type="EMBL" id="KAL3513414.1"/>
    </source>
</evidence>
<accession>A0ABD2Z3V5</accession>
<name>A0ABD2Z3V5_9GENT</name>
<proteinExistence type="predicted"/>
<evidence type="ECO:0000256" key="1">
    <source>
        <dbReference type="SAM" id="Phobius"/>
    </source>
</evidence>